<keyword evidence="4 5" id="KW-0472">Membrane</keyword>
<feature type="transmembrane region" description="Helical" evidence="5">
    <location>
        <begin position="146"/>
        <end position="167"/>
    </location>
</feature>
<comment type="caution">
    <text evidence="6">The sequence shown here is derived from an EMBL/GenBank/DDBJ whole genome shotgun (WGS) entry which is preliminary data.</text>
</comment>
<keyword evidence="7" id="KW-1185">Reference proteome</keyword>
<reference evidence="7" key="1">
    <citation type="journal article" date="2019" name="Int. J. Syst. Evol. Microbiol.">
        <title>The Global Catalogue of Microorganisms (GCM) 10K type strain sequencing project: providing services to taxonomists for standard genome sequencing and annotation.</title>
        <authorList>
            <consortium name="The Broad Institute Genomics Platform"/>
            <consortium name="The Broad Institute Genome Sequencing Center for Infectious Disease"/>
            <person name="Wu L."/>
            <person name="Ma J."/>
        </authorList>
    </citation>
    <scope>NUCLEOTIDE SEQUENCE [LARGE SCALE GENOMIC DNA]</scope>
    <source>
        <strain evidence="7">JCM 17666</strain>
    </source>
</reference>
<name>A0ABP8GBV4_9BURK</name>
<dbReference type="CDD" id="cd02432">
    <property type="entry name" value="Nodulin-21_like_1"/>
    <property type="match status" value="1"/>
</dbReference>
<feature type="transmembrane region" description="Helical" evidence="5">
    <location>
        <begin position="207"/>
        <end position="228"/>
    </location>
</feature>
<sequence length="229" mass="22975">MPERTHHRIFRSARLRAAVLGANDGIVSTASLVAGVASAHGEPSSVLTAGLAGLVAGSLSMAVGEYVSVKSQAETEAADLRLEARSLASDRHGELQELIDIYVARGLSPRLAHSAAVQLMAHDALDAHARDELGISPHNRAKPLQAAAWSAGSFASGAALPLAAFVAARGGAVLAWMAAGSLLSLAALGALAAHAGGAPVLRGALRVTVLGALAIALTAGIGKLFGIVV</sequence>
<evidence type="ECO:0000256" key="2">
    <source>
        <dbReference type="ARBA" id="ARBA00022692"/>
    </source>
</evidence>
<protein>
    <submittedName>
        <fullName evidence="6">VIT family protein</fullName>
    </submittedName>
</protein>
<dbReference type="RefSeq" id="WP_345245072.1">
    <property type="nucleotide sequence ID" value="NZ_BAABFO010000001.1"/>
</dbReference>
<dbReference type="InterPro" id="IPR008217">
    <property type="entry name" value="Ccc1_fam"/>
</dbReference>
<dbReference type="EMBL" id="BAABFO010000001">
    <property type="protein sequence ID" value="GAA4321172.1"/>
    <property type="molecule type" value="Genomic_DNA"/>
</dbReference>
<keyword evidence="3 5" id="KW-1133">Transmembrane helix</keyword>
<evidence type="ECO:0000256" key="3">
    <source>
        <dbReference type="ARBA" id="ARBA00022989"/>
    </source>
</evidence>
<evidence type="ECO:0000313" key="6">
    <source>
        <dbReference type="EMBL" id="GAA4321172.1"/>
    </source>
</evidence>
<evidence type="ECO:0000256" key="1">
    <source>
        <dbReference type="ARBA" id="ARBA00004127"/>
    </source>
</evidence>
<dbReference type="PANTHER" id="PTHR31851">
    <property type="entry name" value="FE(2+)/MN(2+) TRANSPORTER PCL1"/>
    <property type="match status" value="1"/>
</dbReference>
<keyword evidence="2 5" id="KW-0812">Transmembrane</keyword>
<comment type="subcellular location">
    <subcellularLocation>
        <location evidence="1">Endomembrane system</location>
        <topology evidence="1">Multi-pass membrane protein</topology>
    </subcellularLocation>
</comment>
<evidence type="ECO:0000313" key="7">
    <source>
        <dbReference type="Proteomes" id="UP001501671"/>
    </source>
</evidence>
<proteinExistence type="predicted"/>
<organism evidence="6 7">
    <name type="scientific">Pigmentiphaga soli</name>
    <dbReference type="NCBI Taxonomy" id="1007095"/>
    <lineage>
        <taxon>Bacteria</taxon>
        <taxon>Pseudomonadati</taxon>
        <taxon>Pseudomonadota</taxon>
        <taxon>Betaproteobacteria</taxon>
        <taxon>Burkholderiales</taxon>
        <taxon>Alcaligenaceae</taxon>
        <taxon>Pigmentiphaga</taxon>
    </lineage>
</organism>
<dbReference type="Pfam" id="PF01988">
    <property type="entry name" value="VIT1"/>
    <property type="match status" value="1"/>
</dbReference>
<evidence type="ECO:0000256" key="5">
    <source>
        <dbReference type="SAM" id="Phobius"/>
    </source>
</evidence>
<feature type="transmembrane region" description="Helical" evidence="5">
    <location>
        <begin position="173"/>
        <end position="195"/>
    </location>
</feature>
<dbReference type="Proteomes" id="UP001501671">
    <property type="component" value="Unassembled WGS sequence"/>
</dbReference>
<evidence type="ECO:0000256" key="4">
    <source>
        <dbReference type="ARBA" id="ARBA00023136"/>
    </source>
</evidence>
<accession>A0ABP8GBV4</accession>
<gene>
    <name evidence="6" type="ORF">GCM10023144_00210</name>
</gene>